<feature type="domain" description="J" evidence="2">
    <location>
        <begin position="13"/>
        <end position="87"/>
    </location>
</feature>
<dbReference type="AlphaFoldDB" id="A0ABD3NAW1"/>
<feature type="compositionally biased region" description="Polar residues" evidence="1">
    <location>
        <begin position="276"/>
        <end position="298"/>
    </location>
</feature>
<dbReference type="InterPro" id="IPR003613">
    <property type="entry name" value="Ubox_domain"/>
</dbReference>
<sequence>MAFLSPKGEPLRNPYELLKLEHGATDDEISRSFKKLMLQLHPDKQPVGQSAEEAEAVARLMHDVMEAKCFLLDGEYLAARRQYDSKLVLAKQQPPPLPAQQTKVYDAPQTKVPVAPQQTKIPVAPPVAPQQQSTATFPSAGIRGSSISKGRSHTVKKPHHDGVNPMATKSGVPPITKPLNKNLNVKRWGKAKRSRATGRAAQAKKQDLIKKTSPRTVGKAFDDSCGDCSTTDSNTASDDELKQSHTYLNTSTAYNAKKKNSNRPSALKTLQEVPKPSNNSTNGGKQNSCIDPNPTNGKGKSESGIHLPIPRTTSERRNSLSERRNSLSERRNSLSERRNSLSERRNSLSKATSDQVILGSNKAVGEYDMNVRQEATRGSSEMPELMKNGYKPAVASKSDFLSPCPTIQLEKLYHCPLTKGLMKEPMSDTEGNNYERMAILKYLETHNKSPITGNALSPMDLSPNTALAERIRLALETCLDSLQNGTQASSKPQLNREVKYKSLRDAVDGFIYDLNAGLPSISLSQLDSLGMTSFLYTDLKFRLDVPDGIANNVIIQTWYEDNKRATEISSLVARFNSSLQKIGVGGRLTFRKINGKYVFSLTKKVDPKVFCKSSFRHGIEYFVEMSIKLHNIINTDDVKTLEKVRLTNSVAI</sequence>
<evidence type="ECO:0000259" key="2">
    <source>
        <dbReference type="PROSITE" id="PS50076"/>
    </source>
</evidence>
<accession>A0ABD3NAW1</accession>
<dbReference type="InterPro" id="IPR036869">
    <property type="entry name" value="J_dom_sf"/>
</dbReference>
<dbReference type="SUPFAM" id="SSF57850">
    <property type="entry name" value="RING/U-box"/>
    <property type="match status" value="1"/>
</dbReference>
<dbReference type="EMBL" id="JALLAZ020001543">
    <property type="protein sequence ID" value="KAL3773225.1"/>
    <property type="molecule type" value="Genomic_DNA"/>
</dbReference>
<feature type="compositionally biased region" description="Basic residues" evidence="1">
    <location>
        <begin position="150"/>
        <end position="159"/>
    </location>
</feature>
<dbReference type="Pfam" id="PF04564">
    <property type="entry name" value="U-box"/>
    <property type="match status" value="1"/>
</dbReference>
<evidence type="ECO:0000313" key="3">
    <source>
        <dbReference type="EMBL" id="KAL3773225.1"/>
    </source>
</evidence>
<feature type="compositionally biased region" description="Low complexity" evidence="1">
    <location>
        <begin position="139"/>
        <end position="149"/>
    </location>
</feature>
<evidence type="ECO:0000313" key="4">
    <source>
        <dbReference type="Proteomes" id="UP001530315"/>
    </source>
</evidence>
<dbReference type="CDD" id="cd16655">
    <property type="entry name" value="RING-Ubox_WDSUB1-like"/>
    <property type="match status" value="1"/>
</dbReference>
<dbReference type="PANTHER" id="PTHR46573">
    <property type="entry name" value="WD REPEAT, SAM AND U-BOX DOMAIN-CONTAINING PROTEIN 1"/>
    <property type="match status" value="1"/>
</dbReference>
<dbReference type="Proteomes" id="UP001530315">
    <property type="component" value="Unassembled WGS sequence"/>
</dbReference>
<reference evidence="3 4" key="1">
    <citation type="submission" date="2024-10" db="EMBL/GenBank/DDBJ databases">
        <title>Updated reference genomes for cyclostephanoid diatoms.</title>
        <authorList>
            <person name="Roberts W.R."/>
            <person name="Alverson A.J."/>
        </authorList>
    </citation>
    <scope>NUCLEOTIDE SEQUENCE [LARGE SCALE GENOMIC DNA]</scope>
    <source>
        <strain evidence="3 4">AJA276-08</strain>
    </source>
</reference>
<evidence type="ECO:0000256" key="1">
    <source>
        <dbReference type="SAM" id="MobiDB-lite"/>
    </source>
</evidence>
<dbReference type="InterPro" id="IPR052085">
    <property type="entry name" value="WD-SAM-U-box"/>
</dbReference>
<dbReference type="InterPro" id="IPR001623">
    <property type="entry name" value="DnaJ_domain"/>
</dbReference>
<dbReference type="Gene3D" id="3.30.40.10">
    <property type="entry name" value="Zinc/RING finger domain, C3HC4 (zinc finger)"/>
    <property type="match status" value="1"/>
</dbReference>
<dbReference type="SMART" id="SM00271">
    <property type="entry name" value="DnaJ"/>
    <property type="match status" value="1"/>
</dbReference>
<organism evidence="3 4">
    <name type="scientific">Stephanodiscus triporus</name>
    <dbReference type="NCBI Taxonomy" id="2934178"/>
    <lineage>
        <taxon>Eukaryota</taxon>
        <taxon>Sar</taxon>
        <taxon>Stramenopiles</taxon>
        <taxon>Ochrophyta</taxon>
        <taxon>Bacillariophyta</taxon>
        <taxon>Coscinodiscophyceae</taxon>
        <taxon>Thalassiosirophycidae</taxon>
        <taxon>Stephanodiscales</taxon>
        <taxon>Stephanodiscaceae</taxon>
        <taxon>Stephanodiscus</taxon>
    </lineage>
</organism>
<gene>
    <name evidence="3" type="ORF">ACHAW5_008146</name>
</gene>
<dbReference type="Pfam" id="PF00226">
    <property type="entry name" value="DnaJ"/>
    <property type="match status" value="1"/>
</dbReference>
<feature type="compositionally biased region" description="Basic residues" evidence="1">
    <location>
        <begin position="187"/>
        <end position="196"/>
    </location>
</feature>
<dbReference type="Gene3D" id="1.10.287.110">
    <property type="entry name" value="DnaJ domain"/>
    <property type="match status" value="1"/>
</dbReference>
<keyword evidence="4" id="KW-1185">Reference proteome</keyword>
<comment type="caution">
    <text evidence="3">The sequence shown here is derived from an EMBL/GenBank/DDBJ whole genome shotgun (WGS) entry which is preliminary data.</text>
</comment>
<protein>
    <recommendedName>
        <fullName evidence="2">J domain-containing protein</fullName>
    </recommendedName>
</protein>
<dbReference type="SUPFAM" id="SSF46565">
    <property type="entry name" value="Chaperone J-domain"/>
    <property type="match status" value="1"/>
</dbReference>
<proteinExistence type="predicted"/>
<dbReference type="PANTHER" id="PTHR46573:SF1">
    <property type="entry name" value="WD REPEAT, SAM AND U-BOX DOMAIN-CONTAINING PROTEIN 1"/>
    <property type="match status" value="1"/>
</dbReference>
<dbReference type="InterPro" id="IPR013083">
    <property type="entry name" value="Znf_RING/FYVE/PHD"/>
</dbReference>
<dbReference type="CDD" id="cd06257">
    <property type="entry name" value="DnaJ"/>
    <property type="match status" value="1"/>
</dbReference>
<dbReference type="SMART" id="SM00504">
    <property type="entry name" value="Ubox"/>
    <property type="match status" value="1"/>
</dbReference>
<feature type="region of interest" description="Disordered" evidence="1">
    <location>
        <begin position="124"/>
        <end position="354"/>
    </location>
</feature>
<feature type="compositionally biased region" description="Basic and acidic residues" evidence="1">
    <location>
        <begin position="313"/>
        <end position="346"/>
    </location>
</feature>
<name>A0ABD3NAW1_9STRA</name>
<dbReference type="PROSITE" id="PS50076">
    <property type="entry name" value="DNAJ_2"/>
    <property type="match status" value="1"/>
</dbReference>
<feature type="compositionally biased region" description="Polar residues" evidence="1">
    <location>
        <begin position="244"/>
        <end position="254"/>
    </location>
</feature>